<evidence type="ECO:0000259" key="15">
    <source>
        <dbReference type="PROSITE" id="PS51163"/>
    </source>
</evidence>
<evidence type="ECO:0000256" key="11">
    <source>
        <dbReference type="ARBA" id="ARBA00029774"/>
    </source>
</evidence>
<keyword evidence="6 13" id="KW-0808">Transferase</keyword>
<dbReference type="PIRSF" id="PIRSF004930">
    <property type="entry name" value="Tln_factor_SUA5"/>
    <property type="match status" value="1"/>
</dbReference>
<feature type="binding site" evidence="14">
    <location>
        <position position="202"/>
    </location>
    <ligand>
        <name>ATP</name>
        <dbReference type="ChEBI" id="CHEBI:30616"/>
    </ligand>
</feature>
<dbReference type="Gene3D" id="3.40.50.11030">
    <property type="entry name" value="Threonylcarbamoyl-AMP synthase, C-terminal domain"/>
    <property type="match status" value="1"/>
</dbReference>
<sequence>MRRRSPVPPELLPANEEAITRGGALIREGRLVAFPTETVYGLGADATNDRAVASIFEAKGRPTFNPLIVHVSGREEAARHARFTPEADALARAFWPGGITLVLPRLETTPISLLVSAGLDTVALRAPAHEIAQSLIRAAGRPIAAPSANASGEVSPTRAAHVMASLGHTDLLSLILDGGQCPLGLESTVIGFPEGGTPTLLRPGAIPREDIEHVLGQPLASADVASGEAGRSSPGQLASHYAPRAALRLDAAEARNGELLLGFGAVENAALNLSPAGDLREAAANLFTMLRALDEKAHGKGIAVTPIPAHGLGEAINDRLRRAAAPRANAP</sequence>
<comment type="function">
    <text evidence="13">Required for the formation of a threonylcarbamoyl group on adenosine at position 37 (t(6)A37) in tRNAs that read codons beginning with adenine.</text>
</comment>
<evidence type="ECO:0000256" key="1">
    <source>
        <dbReference type="ARBA" id="ARBA00004496"/>
    </source>
</evidence>
<dbReference type="InterPro" id="IPR050156">
    <property type="entry name" value="TC-AMP_synthase_SUA5"/>
</dbReference>
<dbReference type="AlphaFoldDB" id="A0A6N6VGC9"/>
<name>A0A6N6VGC9_9HYPH</name>
<dbReference type="GO" id="GO:0006450">
    <property type="term" value="P:regulation of translational fidelity"/>
    <property type="evidence" value="ECO:0007669"/>
    <property type="project" value="TreeGrafter"/>
</dbReference>
<keyword evidence="5 13" id="KW-0963">Cytoplasm</keyword>
<evidence type="ECO:0000313" key="17">
    <source>
        <dbReference type="Proteomes" id="UP000468901"/>
    </source>
</evidence>
<dbReference type="GO" id="GO:0003725">
    <property type="term" value="F:double-stranded RNA binding"/>
    <property type="evidence" value="ECO:0007669"/>
    <property type="project" value="UniProtKB-UniRule"/>
</dbReference>
<dbReference type="Gene3D" id="3.90.870.10">
    <property type="entry name" value="DHBP synthase"/>
    <property type="match status" value="1"/>
</dbReference>
<comment type="caution">
    <text evidence="16">The sequence shown here is derived from an EMBL/GenBank/DDBJ whole genome shotgun (WGS) entry which is preliminary data.</text>
</comment>
<accession>A0A6N6VGC9</accession>
<evidence type="ECO:0000256" key="4">
    <source>
        <dbReference type="ARBA" id="ARBA00015492"/>
    </source>
</evidence>
<gene>
    <name evidence="16" type="ORF">F2P47_10585</name>
</gene>
<proteinExistence type="inferred from homology"/>
<comment type="similarity">
    <text evidence="2 13">Belongs to the SUA5 family.</text>
</comment>
<evidence type="ECO:0000256" key="5">
    <source>
        <dbReference type="ARBA" id="ARBA00022490"/>
    </source>
</evidence>
<feature type="binding site" evidence="14">
    <location>
        <position position="155"/>
    </location>
    <ligand>
        <name>ATP</name>
        <dbReference type="ChEBI" id="CHEBI:30616"/>
    </ligand>
</feature>
<evidence type="ECO:0000256" key="7">
    <source>
        <dbReference type="ARBA" id="ARBA00022694"/>
    </source>
</evidence>
<protein>
    <recommendedName>
        <fullName evidence="4 13">Threonylcarbamoyl-AMP synthase</fullName>
        <shortName evidence="13">TC-AMP synthase</shortName>
        <ecNumber evidence="3 13">2.7.7.87</ecNumber>
    </recommendedName>
    <alternativeName>
        <fullName evidence="11 13">L-threonylcarbamoyladenylate synthase</fullName>
    </alternativeName>
</protein>
<evidence type="ECO:0000256" key="12">
    <source>
        <dbReference type="ARBA" id="ARBA00048366"/>
    </source>
</evidence>
<feature type="binding site" evidence="14">
    <location>
        <position position="70"/>
    </location>
    <ligand>
        <name>L-threonine</name>
        <dbReference type="ChEBI" id="CHEBI:57926"/>
    </ligand>
</feature>
<feature type="binding site" evidence="14">
    <location>
        <position position="145"/>
    </location>
    <ligand>
        <name>L-threonine</name>
        <dbReference type="ChEBI" id="CHEBI:57926"/>
    </ligand>
</feature>
<feature type="binding site" evidence="14">
    <location>
        <position position="241"/>
    </location>
    <ligand>
        <name>ATP</name>
        <dbReference type="ChEBI" id="CHEBI:30616"/>
    </ligand>
</feature>
<evidence type="ECO:0000256" key="6">
    <source>
        <dbReference type="ARBA" id="ARBA00022679"/>
    </source>
</evidence>
<feature type="domain" description="YrdC-like" evidence="15">
    <location>
        <begin position="16"/>
        <end position="206"/>
    </location>
</feature>
<feature type="binding site" evidence="14">
    <location>
        <position position="61"/>
    </location>
    <ligand>
        <name>ATP</name>
        <dbReference type="ChEBI" id="CHEBI:30616"/>
    </ligand>
</feature>
<evidence type="ECO:0000313" key="16">
    <source>
        <dbReference type="EMBL" id="KAB7739943.1"/>
    </source>
</evidence>
<keyword evidence="17" id="KW-1185">Reference proteome</keyword>
<reference evidence="16 17" key="1">
    <citation type="submission" date="2019-09" db="EMBL/GenBank/DDBJ databases">
        <title>Parvibaculum sedimenti sp. nov., isolated from sediment.</title>
        <authorList>
            <person name="Wang Y."/>
        </authorList>
    </citation>
    <scope>NUCLEOTIDE SEQUENCE [LARGE SCALE GENOMIC DNA]</scope>
    <source>
        <strain evidence="16 17">HXT-9</strain>
    </source>
</reference>
<dbReference type="GO" id="GO:0000049">
    <property type="term" value="F:tRNA binding"/>
    <property type="evidence" value="ECO:0007669"/>
    <property type="project" value="TreeGrafter"/>
</dbReference>
<dbReference type="EMBL" id="WESC01000008">
    <property type="protein sequence ID" value="KAB7739943.1"/>
    <property type="molecule type" value="Genomic_DNA"/>
</dbReference>
<dbReference type="SUPFAM" id="SSF55821">
    <property type="entry name" value="YrdC/RibB"/>
    <property type="match status" value="1"/>
</dbReference>
<dbReference type="EC" id="2.7.7.87" evidence="3 13"/>
<feature type="binding site" evidence="14">
    <location>
        <position position="147"/>
    </location>
    <ligand>
        <name>ATP</name>
        <dbReference type="ChEBI" id="CHEBI:30616"/>
    </ligand>
</feature>
<dbReference type="RefSeq" id="WP_152216322.1">
    <property type="nucleotide sequence ID" value="NZ_WESC01000008.1"/>
</dbReference>
<feature type="binding site" evidence="14">
    <location>
        <position position="187"/>
    </location>
    <ligand>
        <name>L-threonine</name>
        <dbReference type="ChEBI" id="CHEBI:57926"/>
    </ligand>
</feature>
<evidence type="ECO:0000256" key="13">
    <source>
        <dbReference type="PIRNR" id="PIRNR004930"/>
    </source>
</evidence>
<evidence type="ECO:0000256" key="8">
    <source>
        <dbReference type="ARBA" id="ARBA00022695"/>
    </source>
</evidence>
<dbReference type="Pfam" id="PF01300">
    <property type="entry name" value="Sua5_yciO_yrdC"/>
    <property type="match status" value="1"/>
</dbReference>
<dbReference type="GO" id="GO:0061710">
    <property type="term" value="F:L-threonylcarbamoyladenylate synthase"/>
    <property type="evidence" value="ECO:0007669"/>
    <property type="project" value="UniProtKB-EC"/>
</dbReference>
<dbReference type="InterPro" id="IPR010923">
    <property type="entry name" value="T(6)A37_SUA5"/>
</dbReference>
<dbReference type="PANTHER" id="PTHR17490">
    <property type="entry name" value="SUA5"/>
    <property type="match status" value="1"/>
</dbReference>
<dbReference type="Proteomes" id="UP000468901">
    <property type="component" value="Unassembled WGS sequence"/>
</dbReference>
<keyword evidence="8 13" id="KW-0548">Nucleotidyltransferase</keyword>
<evidence type="ECO:0000256" key="14">
    <source>
        <dbReference type="PIRSR" id="PIRSR004930-1"/>
    </source>
</evidence>
<dbReference type="GO" id="GO:0005737">
    <property type="term" value="C:cytoplasm"/>
    <property type="evidence" value="ECO:0007669"/>
    <property type="project" value="UniProtKB-SubCell"/>
</dbReference>
<dbReference type="InterPro" id="IPR005145">
    <property type="entry name" value="Sua5_C"/>
</dbReference>
<dbReference type="PANTHER" id="PTHR17490:SF16">
    <property type="entry name" value="THREONYLCARBAMOYL-AMP SYNTHASE"/>
    <property type="match status" value="1"/>
</dbReference>
<keyword evidence="7 13" id="KW-0819">tRNA processing</keyword>
<feature type="binding site" evidence="14">
    <location>
        <position position="125"/>
    </location>
    <ligand>
        <name>L-threonine</name>
        <dbReference type="ChEBI" id="CHEBI:57926"/>
    </ligand>
</feature>
<evidence type="ECO:0000256" key="9">
    <source>
        <dbReference type="ARBA" id="ARBA00022741"/>
    </source>
</evidence>
<keyword evidence="9 13" id="KW-0547">Nucleotide-binding</keyword>
<comment type="catalytic activity">
    <reaction evidence="12 13">
        <text>L-threonine + hydrogencarbonate + ATP = L-threonylcarbamoyladenylate + diphosphate + H2O</text>
        <dbReference type="Rhea" id="RHEA:36407"/>
        <dbReference type="ChEBI" id="CHEBI:15377"/>
        <dbReference type="ChEBI" id="CHEBI:17544"/>
        <dbReference type="ChEBI" id="CHEBI:30616"/>
        <dbReference type="ChEBI" id="CHEBI:33019"/>
        <dbReference type="ChEBI" id="CHEBI:57926"/>
        <dbReference type="ChEBI" id="CHEBI:73682"/>
        <dbReference type="EC" id="2.7.7.87"/>
    </reaction>
</comment>
<dbReference type="PROSITE" id="PS51163">
    <property type="entry name" value="YRDC"/>
    <property type="match status" value="1"/>
</dbReference>
<organism evidence="16 17">
    <name type="scientific">Parvibaculum sedimenti</name>
    <dbReference type="NCBI Taxonomy" id="2608632"/>
    <lineage>
        <taxon>Bacteria</taxon>
        <taxon>Pseudomonadati</taxon>
        <taxon>Pseudomonadota</taxon>
        <taxon>Alphaproteobacteria</taxon>
        <taxon>Hyphomicrobiales</taxon>
        <taxon>Parvibaculaceae</taxon>
        <taxon>Parvibaculum</taxon>
    </lineage>
</organism>
<feature type="binding site" evidence="14">
    <location>
        <position position="121"/>
    </location>
    <ligand>
        <name>ATP</name>
        <dbReference type="ChEBI" id="CHEBI:30616"/>
    </ligand>
</feature>
<feature type="binding site" evidence="14">
    <location>
        <position position="38"/>
    </location>
    <ligand>
        <name>L-threonine</name>
        <dbReference type="ChEBI" id="CHEBI:57926"/>
    </ligand>
</feature>
<dbReference type="Pfam" id="PF03481">
    <property type="entry name" value="Sua5_C"/>
    <property type="match status" value="1"/>
</dbReference>
<evidence type="ECO:0000256" key="2">
    <source>
        <dbReference type="ARBA" id="ARBA00007663"/>
    </source>
</evidence>
<dbReference type="GO" id="GO:0005524">
    <property type="term" value="F:ATP binding"/>
    <property type="evidence" value="ECO:0007669"/>
    <property type="project" value="UniProtKB-UniRule"/>
</dbReference>
<keyword evidence="10 13" id="KW-0067">ATP-binding</keyword>
<dbReference type="NCBIfam" id="TIGR00057">
    <property type="entry name" value="L-threonylcarbamoyladenylate synthase"/>
    <property type="match status" value="1"/>
</dbReference>
<comment type="subcellular location">
    <subcellularLocation>
        <location evidence="1 13">Cytoplasm</location>
    </subcellularLocation>
</comment>
<dbReference type="InterPro" id="IPR017945">
    <property type="entry name" value="DHBP_synth_RibB-like_a/b_dom"/>
</dbReference>
<dbReference type="InterPro" id="IPR038385">
    <property type="entry name" value="Sua5/YwlC_C"/>
</dbReference>
<feature type="binding site" evidence="14">
    <location>
        <position position="65"/>
    </location>
    <ligand>
        <name>ATP</name>
        <dbReference type="ChEBI" id="CHEBI:30616"/>
    </ligand>
</feature>
<dbReference type="InterPro" id="IPR006070">
    <property type="entry name" value="Sua5-like_dom"/>
</dbReference>
<dbReference type="GO" id="GO:0008033">
    <property type="term" value="P:tRNA processing"/>
    <property type="evidence" value="ECO:0007669"/>
    <property type="project" value="UniProtKB-KW"/>
</dbReference>
<evidence type="ECO:0000256" key="3">
    <source>
        <dbReference type="ARBA" id="ARBA00012584"/>
    </source>
</evidence>
<evidence type="ECO:0000256" key="10">
    <source>
        <dbReference type="ARBA" id="ARBA00022840"/>
    </source>
</evidence>